<comment type="caution">
    <text evidence="4">Lacks conserved residue(s) required for the propagation of feature annotation.</text>
</comment>
<dbReference type="CDD" id="cd00156">
    <property type="entry name" value="REC"/>
    <property type="match status" value="2"/>
</dbReference>
<evidence type="ECO:0000313" key="8">
    <source>
        <dbReference type="Proteomes" id="UP000287798"/>
    </source>
</evidence>
<dbReference type="Pfam" id="PF00990">
    <property type="entry name" value="GGDEF"/>
    <property type="match status" value="1"/>
</dbReference>
<dbReference type="InterPro" id="IPR011006">
    <property type="entry name" value="CheY-like_superfamily"/>
</dbReference>
<keyword evidence="4" id="KW-0597">Phosphoprotein</keyword>
<dbReference type="SUPFAM" id="SSF52172">
    <property type="entry name" value="CheY-like"/>
    <property type="match status" value="2"/>
</dbReference>
<evidence type="ECO:0000256" key="1">
    <source>
        <dbReference type="ARBA" id="ARBA00001946"/>
    </source>
</evidence>
<comment type="caution">
    <text evidence="7">The sequence shown here is derived from an EMBL/GenBank/DDBJ whole genome shotgun (WGS) entry which is preliminary data.</text>
</comment>
<comment type="catalytic activity">
    <reaction evidence="3">
        <text>2 GTP = 3',3'-c-di-GMP + 2 diphosphate</text>
        <dbReference type="Rhea" id="RHEA:24898"/>
        <dbReference type="ChEBI" id="CHEBI:33019"/>
        <dbReference type="ChEBI" id="CHEBI:37565"/>
        <dbReference type="ChEBI" id="CHEBI:58805"/>
        <dbReference type="EC" id="2.7.7.65"/>
    </reaction>
</comment>
<dbReference type="FunFam" id="3.30.70.270:FF:000001">
    <property type="entry name" value="Diguanylate cyclase domain protein"/>
    <property type="match status" value="1"/>
</dbReference>
<dbReference type="PANTHER" id="PTHR45138:SF9">
    <property type="entry name" value="DIGUANYLATE CYCLASE DGCM-RELATED"/>
    <property type="match status" value="1"/>
</dbReference>
<evidence type="ECO:0000259" key="6">
    <source>
        <dbReference type="PROSITE" id="PS50887"/>
    </source>
</evidence>
<feature type="modified residue" description="4-aspartylphosphate" evidence="4">
    <location>
        <position position="192"/>
    </location>
</feature>
<name>A0A426QK73_9GAMM</name>
<dbReference type="SUPFAM" id="SSF55073">
    <property type="entry name" value="Nucleotide cyclase"/>
    <property type="match status" value="1"/>
</dbReference>
<protein>
    <recommendedName>
        <fullName evidence="2">diguanylate cyclase</fullName>
        <ecNumber evidence="2">2.7.7.65</ecNumber>
    </recommendedName>
</protein>
<gene>
    <name evidence="7" type="ORF">D6C00_09415</name>
</gene>
<dbReference type="EMBL" id="QZMU01000001">
    <property type="protein sequence ID" value="RRQ22148.1"/>
    <property type="molecule type" value="Genomic_DNA"/>
</dbReference>
<dbReference type="PROSITE" id="PS50887">
    <property type="entry name" value="GGDEF"/>
    <property type="match status" value="1"/>
</dbReference>
<dbReference type="InterPro" id="IPR001789">
    <property type="entry name" value="Sig_transdc_resp-reg_receiver"/>
</dbReference>
<dbReference type="GO" id="GO:0052621">
    <property type="term" value="F:diguanylate cyclase activity"/>
    <property type="evidence" value="ECO:0007669"/>
    <property type="project" value="UniProtKB-EC"/>
</dbReference>
<reference evidence="7 8" key="1">
    <citation type="journal article" date="2010" name="Int. J. Syst. Evol. Microbiol.">
        <title>Thiohalobacter thiocyanaticus gen. nov., sp. nov., a moderately halophilic, sulfur-oxidizing gammaproteobacterium from hypersaline lakes, that utilizes thiocyanate.</title>
        <authorList>
            <person name="Sorokin D.Y."/>
            <person name="Kovaleva O.L."/>
            <person name="Tourova T.P."/>
            <person name="Muyzer G."/>
        </authorList>
    </citation>
    <scope>NUCLEOTIDE SEQUENCE [LARGE SCALE GENOMIC DNA]</scope>
    <source>
        <strain evidence="7 8">Hrh1</strain>
    </source>
</reference>
<comment type="cofactor">
    <cofactor evidence="1">
        <name>Mg(2+)</name>
        <dbReference type="ChEBI" id="CHEBI:18420"/>
    </cofactor>
</comment>
<feature type="domain" description="GGDEF" evidence="6">
    <location>
        <begin position="310"/>
        <end position="437"/>
    </location>
</feature>
<feature type="domain" description="Response regulatory" evidence="5">
    <location>
        <begin position="134"/>
        <end position="262"/>
    </location>
</feature>
<dbReference type="SMART" id="SM00448">
    <property type="entry name" value="REC"/>
    <property type="match status" value="2"/>
</dbReference>
<evidence type="ECO:0000256" key="2">
    <source>
        <dbReference type="ARBA" id="ARBA00012528"/>
    </source>
</evidence>
<evidence type="ECO:0000256" key="4">
    <source>
        <dbReference type="PROSITE-ProRule" id="PRU00169"/>
    </source>
</evidence>
<proteinExistence type="predicted"/>
<dbReference type="GO" id="GO:0005886">
    <property type="term" value="C:plasma membrane"/>
    <property type="evidence" value="ECO:0007669"/>
    <property type="project" value="TreeGrafter"/>
</dbReference>
<dbReference type="InterPro" id="IPR000160">
    <property type="entry name" value="GGDEF_dom"/>
</dbReference>
<keyword evidence="8" id="KW-1185">Reference proteome</keyword>
<dbReference type="RefSeq" id="WP_125181488.1">
    <property type="nucleotide sequence ID" value="NZ_QZMU01000001.1"/>
</dbReference>
<feature type="domain" description="Response regulatory" evidence="5">
    <location>
        <begin position="7"/>
        <end position="125"/>
    </location>
</feature>
<dbReference type="CDD" id="cd01949">
    <property type="entry name" value="GGDEF"/>
    <property type="match status" value="1"/>
</dbReference>
<dbReference type="AlphaFoldDB" id="A0A426QK73"/>
<dbReference type="Proteomes" id="UP000287798">
    <property type="component" value="Unassembled WGS sequence"/>
</dbReference>
<dbReference type="InterPro" id="IPR043128">
    <property type="entry name" value="Rev_trsase/Diguanyl_cyclase"/>
</dbReference>
<dbReference type="GO" id="GO:0043709">
    <property type="term" value="P:cell adhesion involved in single-species biofilm formation"/>
    <property type="evidence" value="ECO:0007669"/>
    <property type="project" value="TreeGrafter"/>
</dbReference>
<dbReference type="Gene3D" id="3.30.70.270">
    <property type="match status" value="1"/>
</dbReference>
<evidence type="ECO:0000256" key="3">
    <source>
        <dbReference type="ARBA" id="ARBA00034247"/>
    </source>
</evidence>
<evidence type="ECO:0000313" key="7">
    <source>
        <dbReference type="EMBL" id="RRQ22148.1"/>
    </source>
</evidence>
<dbReference type="PROSITE" id="PS50110">
    <property type="entry name" value="RESPONSE_REGULATORY"/>
    <property type="match status" value="2"/>
</dbReference>
<accession>A0A426QK73</accession>
<dbReference type="OrthoDB" id="9812260at2"/>
<dbReference type="SMART" id="SM00267">
    <property type="entry name" value="GGDEF"/>
    <property type="match status" value="1"/>
</dbReference>
<dbReference type="GO" id="GO:1902201">
    <property type="term" value="P:negative regulation of bacterial-type flagellum-dependent cell motility"/>
    <property type="evidence" value="ECO:0007669"/>
    <property type="project" value="TreeGrafter"/>
</dbReference>
<dbReference type="Pfam" id="PF00072">
    <property type="entry name" value="Response_reg"/>
    <property type="match status" value="2"/>
</dbReference>
<dbReference type="InterPro" id="IPR050469">
    <property type="entry name" value="Diguanylate_Cyclase"/>
</dbReference>
<dbReference type="InterPro" id="IPR029787">
    <property type="entry name" value="Nucleotide_cyclase"/>
</dbReference>
<organism evidence="7 8">
    <name type="scientific">Thiohalobacter thiocyanaticus</name>
    <dbReference type="NCBI Taxonomy" id="585455"/>
    <lineage>
        <taxon>Bacteria</taxon>
        <taxon>Pseudomonadati</taxon>
        <taxon>Pseudomonadota</taxon>
        <taxon>Gammaproteobacteria</taxon>
        <taxon>Thiohalobacterales</taxon>
        <taxon>Thiohalobacteraceae</taxon>
        <taxon>Thiohalobacter</taxon>
    </lineage>
</organism>
<dbReference type="NCBIfam" id="TIGR00254">
    <property type="entry name" value="GGDEF"/>
    <property type="match status" value="1"/>
</dbReference>
<dbReference type="PANTHER" id="PTHR45138">
    <property type="entry name" value="REGULATORY COMPONENTS OF SENSORY TRANSDUCTION SYSTEM"/>
    <property type="match status" value="1"/>
</dbReference>
<dbReference type="EC" id="2.7.7.65" evidence="2"/>
<evidence type="ECO:0000259" key="5">
    <source>
        <dbReference type="PROSITE" id="PS50110"/>
    </source>
</evidence>
<dbReference type="Gene3D" id="3.40.50.2300">
    <property type="match status" value="2"/>
</dbReference>
<dbReference type="GO" id="GO:0000160">
    <property type="term" value="P:phosphorelay signal transduction system"/>
    <property type="evidence" value="ECO:0007669"/>
    <property type="project" value="InterPro"/>
</dbReference>
<sequence>MFRKLTRILVIDGSEVTRTIISRILDEEMPQAQLTLCGSGSEARDRLEEQQYDLITTALLLPDMDGLDFCRQVRAHATHHHTPVVVVSGDANERLLQEGFAAGVTDYFDKSLGYQAFVEFIKEFTQRNPGLVGRVLYVEDSPTTARHTLKLLEHHGLQVVHTTTAEEAIELLQRTAPGGPEADAGFDIVMTDFFLKGAMTGGDLLHAIRSKFRFTQQEMPVLVLTTAESPERQVEVFHAGANDFVQKPIVEEILLARIRSLLLIKQQFTALKVQAEEMRLLATTDSLTGVRNKCYLLHQGEQFMEDRRNQPVAALLLDIDHFKRLNDSHGHLTGDQVLEQVGRLLNESVREGTLVARFGGEEFAILLPRCRLADAQARAEELRAGIEALRPVGQVITVSVGVASTETCPEADLTALLDLADRALYAAKDSGRNRVCA</sequence>